<organism evidence="2 3">
    <name type="scientific">Picrophilus torridus (strain ATCC 700027 / DSM 9790 / JCM 10055 / NBRC 100828 / KAW 2/3)</name>
    <dbReference type="NCBI Taxonomy" id="1122961"/>
    <lineage>
        <taxon>Archaea</taxon>
        <taxon>Methanobacteriati</taxon>
        <taxon>Thermoplasmatota</taxon>
        <taxon>Thermoplasmata</taxon>
        <taxon>Thermoplasmatales</taxon>
        <taxon>Picrophilaceae</taxon>
        <taxon>Picrophilus</taxon>
    </lineage>
</organism>
<dbReference type="Gene3D" id="3.30.300.130">
    <property type="entry name" value="Fe-S cluster assembly (FSCA)"/>
    <property type="match status" value="1"/>
</dbReference>
<dbReference type="HOGENOM" id="CLU_091588_2_2_2"/>
<dbReference type="Pfam" id="PF01883">
    <property type="entry name" value="FeS_assembly_P"/>
    <property type="match status" value="1"/>
</dbReference>
<dbReference type="AlphaFoldDB" id="Q6L1R0"/>
<reference evidence="2 3" key="1">
    <citation type="journal article" date="2004" name="Proc. Natl. Acad. Sci. U.S.A.">
        <title>Genome sequence of Picrophilus torridus and its implications for life around pH 0.</title>
        <authorList>
            <person name="Futterer O."/>
            <person name="Angelov A."/>
            <person name="Liesegang H."/>
            <person name="Gottschalk G."/>
            <person name="Schleper C."/>
            <person name="Schepers B."/>
            <person name="Dock C."/>
            <person name="Antranikian G."/>
            <person name="Liebl W."/>
        </authorList>
    </citation>
    <scope>NUCLEOTIDE SEQUENCE [LARGE SCALE GENOMIC DNA]</scope>
    <source>
        <strain evidence="3">ATCC 700027 / DSM 9790 / JCM 10055 / NBRC 100828</strain>
    </source>
</reference>
<dbReference type="PANTHER" id="PTHR42831:SF1">
    <property type="entry name" value="FE-S PROTEIN MATURATION AUXILIARY FACTOR YITW"/>
    <property type="match status" value="1"/>
</dbReference>
<protein>
    <submittedName>
        <fullName evidence="2">Aromatic ring hydroxylating enzyme</fullName>
    </submittedName>
</protein>
<dbReference type="PATRIC" id="fig|263820.9.peg.534"/>
<feature type="domain" description="MIP18 family-like" evidence="1">
    <location>
        <begin position="9"/>
        <end position="79"/>
    </location>
</feature>
<dbReference type="Proteomes" id="UP000000438">
    <property type="component" value="Chromosome"/>
</dbReference>
<dbReference type="PaxDb" id="263820-PTO0507"/>
<sequence length="104" mass="11743">MYVNIMVTKEEILEVLKGVSDPEIGMDVVNLGLVYDIKIDGNRVYIKMTMTAPTCPVTPWILTQAQKEVENLPGVEAADIELVWDPPWNPSMMSDEAKEQLNMF</sequence>
<evidence type="ECO:0000259" key="1">
    <source>
        <dbReference type="Pfam" id="PF01883"/>
    </source>
</evidence>
<dbReference type="PANTHER" id="PTHR42831">
    <property type="entry name" value="FE-S PROTEIN MATURATION AUXILIARY FACTOR YITW"/>
    <property type="match status" value="1"/>
</dbReference>
<dbReference type="InterPro" id="IPR002744">
    <property type="entry name" value="MIP18-like"/>
</dbReference>
<dbReference type="eggNOG" id="arCOG01845">
    <property type="taxonomic scope" value="Archaea"/>
</dbReference>
<dbReference type="InterPro" id="IPR034904">
    <property type="entry name" value="FSCA_dom_sf"/>
</dbReference>
<evidence type="ECO:0000313" key="3">
    <source>
        <dbReference type="Proteomes" id="UP000000438"/>
    </source>
</evidence>
<dbReference type="KEGG" id="pto:PTO0507"/>
<gene>
    <name evidence="2" type="ordered locus">PTO0507</name>
</gene>
<dbReference type="InterPro" id="IPR052339">
    <property type="entry name" value="Fe-S_Maturation_MIP18"/>
</dbReference>
<name>Q6L1R0_PICTO</name>
<dbReference type="InParanoid" id="Q6L1R0"/>
<dbReference type="STRING" id="263820.PTO0507"/>
<dbReference type="SUPFAM" id="SSF117916">
    <property type="entry name" value="Fe-S cluster assembly (FSCA) domain-like"/>
    <property type="match status" value="1"/>
</dbReference>
<proteinExistence type="predicted"/>
<dbReference type="EMBL" id="AE017261">
    <property type="protein sequence ID" value="AAT43092.1"/>
    <property type="molecule type" value="Genomic_DNA"/>
</dbReference>
<evidence type="ECO:0000313" key="2">
    <source>
        <dbReference type="EMBL" id="AAT43092.1"/>
    </source>
</evidence>
<accession>Q6L1R0</accession>
<dbReference type="FunCoup" id="Q6L1R0">
    <property type="interactions" value="1"/>
</dbReference>